<dbReference type="Pfam" id="PF24719">
    <property type="entry name" value="Imm33-like"/>
    <property type="match status" value="1"/>
</dbReference>
<proteinExistence type="predicted"/>
<dbReference type="Proteomes" id="UP000186132">
    <property type="component" value="Unassembled WGS sequence"/>
</dbReference>
<keyword evidence="3" id="KW-1185">Reference proteome</keyword>
<name>A0A1M5EFF9_9ACTN</name>
<dbReference type="STRING" id="1206085.SAMN05443575_0878"/>
<evidence type="ECO:0000313" key="3">
    <source>
        <dbReference type="Proteomes" id="UP000186132"/>
    </source>
</evidence>
<protein>
    <recommendedName>
        <fullName evidence="1">Imm33-like domain-containing protein</fullName>
    </recommendedName>
</protein>
<organism evidence="2 3">
    <name type="scientific">Jatrophihabitans endophyticus</name>
    <dbReference type="NCBI Taxonomy" id="1206085"/>
    <lineage>
        <taxon>Bacteria</taxon>
        <taxon>Bacillati</taxon>
        <taxon>Actinomycetota</taxon>
        <taxon>Actinomycetes</taxon>
        <taxon>Jatrophihabitantales</taxon>
        <taxon>Jatrophihabitantaceae</taxon>
        <taxon>Jatrophihabitans</taxon>
    </lineage>
</organism>
<dbReference type="AlphaFoldDB" id="A0A1M5EFF9"/>
<accession>A0A1M5EFF9</accession>
<sequence length="115" mass="13062">MTTDQRLIANRFSVDPVPPCEGAEIGVARNVRDDLWPVNGMRHPVTDGVAGWYIWAGETLSNASDFFVPLHVRHLREWCPVVFPYLALPPGWRFLLAPGYEDVWYDGDLLRPGIE</sequence>
<evidence type="ECO:0000313" key="2">
    <source>
        <dbReference type="EMBL" id="SHF77965.1"/>
    </source>
</evidence>
<reference evidence="3" key="1">
    <citation type="submission" date="2016-11" db="EMBL/GenBank/DDBJ databases">
        <authorList>
            <person name="Varghese N."/>
            <person name="Submissions S."/>
        </authorList>
    </citation>
    <scope>NUCLEOTIDE SEQUENCE [LARGE SCALE GENOMIC DNA]</scope>
    <source>
        <strain evidence="3">DSM 45627</strain>
    </source>
</reference>
<feature type="domain" description="Imm33-like" evidence="1">
    <location>
        <begin position="5"/>
        <end position="106"/>
    </location>
</feature>
<dbReference type="InterPro" id="IPR056509">
    <property type="entry name" value="Imm33-like"/>
</dbReference>
<dbReference type="EMBL" id="FQVU01000001">
    <property type="protein sequence ID" value="SHF77965.1"/>
    <property type="molecule type" value="Genomic_DNA"/>
</dbReference>
<evidence type="ECO:0000259" key="1">
    <source>
        <dbReference type="Pfam" id="PF24719"/>
    </source>
</evidence>
<gene>
    <name evidence="2" type="ORF">SAMN05443575_0878</name>
</gene>